<feature type="domain" description="Release factor glutamine methyltransferase N-terminal" evidence="1">
    <location>
        <begin position="6"/>
        <end position="45"/>
    </location>
</feature>
<sequence length="59" mass="6484">MRLDILLARAASRLVEAGSPSARLDAEVLLCHVLGVDRAWLYTWGIGRPTAPTRRVSKP</sequence>
<evidence type="ECO:0000313" key="2">
    <source>
        <dbReference type="EMBL" id="OBX37325.1"/>
    </source>
</evidence>
<organism evidence="2 3">
    <name type="scientific">Halomonas elongata</name>
    <dbReference type="NCBI Taxonomy" id="2746"/>
    <lineage>
        <taxon>Bacteria</taxon>
        <taxon>Pseudomonadati</taxon>
        <taxon>Pseudomonadota</taxon>
        <taxon>Gammaproteobacteria</taxon>
        <taxon>Oceanospirillales</taxon>
        <taxon>Halomonadaceae</taxon>
        <taxon>Halomonas</taxon>
    </lineage>
</organism>
<dbReference type="Proteomes" id="UP000092504">
    <property type="component" value="Unassembled WGS sequence"/>
</dbReference>
<dbReference type="Gene3D" id="1.10.8.10">
    <property type="entry name" value="DNA helicase RuvA subunit, C-terminal domain"/>
    <property type="match status" value="1"/>
</dbReference>
<comment type="caution">
    <text evidence="2">The sequence shown here is derived from an EMBL/GenBank/DDBJ whole genome shotgun (WGS) entry which is preliminary data.</text>
</comment>
<evidence type="ECO:0000313" key="3">
    <source>
        <dbReference type="Proteomes" id="UP000092504"/>
    </source>
</evidence>
<dbReference type="GO" id="GO:0008168">
    <property type="term" value="F:methyltransferase activity"/>
    <property type="evidence" value="ECO:0007669"/>
    <property type="project" value="UniProtKB-KW"/>
</dbReference>
<gene>
    <name evidence="2" type="primary">prmC_2</name>
    <name evidence="2" type="ORF">A8U91_01683</name>
</gene>
<keyword evidence="2" id="KW-0489">Methyltransferase</keyword>
<evidence type="ECO:0000259" key="1">
    <source>
        <dbReference type="Pfam" id="PF17827"/>
    </source>
</evidence>
<dbReference type="InterPro" id="IPR040758">
    <property type="entry name" value="PrmC_N"/>
</dbReference>
<dbReference type="PATRIC" id="fig|2746.7.peg.1730"/>
<keyword evidence="2" id="KW-0808">Transferase</keyword>
<protein>
    <submittedName>
        <fullName evidence="2">Release factor glutamine methyltransferase</fullName>
    </submittedName>
</protein>
<dbReference type="Pfam" id="PF17827">
    <property type="entry name" value="PrmC_N"/>
    <property type="match status" value="1"/>
</dbReference>
<dbReference type="AlphaFoldDB" id="A0A1B8P4Y5"/>
<dbReference type="EMBL" id="MAJD01000001">
    <property type="protein sequence ID" value="OBX37325.1"/>
    <property type="molecule type" value="Genomic_DNA"/>
</dbReference>
<dbReference type="GO" id="GO:0032259">
    <property type="term" value="P:methylation"/>
    <property type="evidence" value="ECO:0007669"/>
    <property type="project" value="UniProtKB-KW"/>
</dbReference>
<proteinExistence type="predicted"/>
<accession>A0A1B8P4Y5</accession>
<name>A0A1B8P4Y5_HALEL</name>
<reference evidence="2 3" key="1">
    <citation type="submission" date="2016-06" db="EMBL/GenBank/DDBJ databases">
        <title>Genome sequence of halotolerant plant growth promoting strain of Halomonas elongata HEK1 isolated from salterns of Rann of Kutch, Gujarat, India.</title>
        <authorList>
            <person name="Gaba S."/>
            <person name="Singh R.N."/>
            <person name="Abrol S."/>
            <person name="Kaushik R."/>
            <person name="Saxena A.K."/>
        </authorList>
    </citation>
    <scope>NUCLEOTIDE SEQUENCE [LARGE SCALE GENOMIC DNA]</scope>
    <source>
        <strain evidence="2 3">HEK1</strain>
    </source>
</reference>